<evidence type="ECO:0000313" key="1">
    <source>
        <dbReference type="EMBL" id="SMF50282.1"/>
    </source>
</evidence>
<dbReference type="STRING" id="286727.SAMN02982917_2555"/>
<protein>
    <submittedName>
        <fullName evidence="1">Uncharacterized protein</fullName>
    </submittedName>
</protein>
<proteinExistence type="predicted"/>
<evidence type="ECO:0000313" key="2">
    <source>
        <dbReference type="Proteomes" id="UP000192936"/>
    </source>
</evidence>
<dbReference type="Proteomes" id="UP000192936">
    <property type="component" value="Unassembled WGS sequence"/>
</dbReference>
<organism evidence="1 2">
    <name type="scientific">Azospirillum oryzae</name>
    <dbReference type="NCBI Taxonomy" id="286727"/>
    <lineage>
        <taxon>Bacteria</taxon>
        <taxon>Pseudomonadati</taxon>
        <taxon>Pseudomonadota</taxon>
        <taxon>Alphaproteobacteria</taxon>
        <taxon>Rhodospirillales</taxon>
        <taxon>Azospirillaceae</taxon>
        <taxon>Azospirillum</taxon>
    </lineage>
</organism>
<sequence length="129" mass="13863">MSCNSSLKMYVVNNTGGNAIFSFSHRYSDDAPVIWQSSTPVAPGGFAGPLEVGFNTGFGRTGMDYWYCRAEVVDGSSQGVYQTEGSLQAPTKECECQSADDGMTYYFPFTTSTFMMPLISGSCTTSVSS</sequence>
<dbReference type="Gene3D" id="2.60.40.3820">
    <property type="match status" value="1"/>
</dbReference>
<name>A0A1X7FCZ0_9PROT</name>
<reference evidence="1 2" key="1">
    <citation type="submission" date="2017-04" db="EMBL/GenBank/DDBJ databases">
        <authorList>
            <person name="Afonso C.L."/>
            <person name="Miller P.J."/>
            <person name="Scott M.A."/>
            <person name="Spackman E."/>
            <person name="Goraichik I."/>
            <person name="Dimitrov K.M."/>
            <person name="Suarez D.L."/>
            <person name="Swayne D.E."/>
        </authorList>
    </citation>
    <scope>NUCLEOTIDE SEQUENCE [LARGE SCALE GENOMIC DNA]</scope>
    <source>
        <strain evidence="1 2">A2P</strain>
    </source>
</reference>
<dbReference type="EMBL" id="FXAK01000005">
    <property type="protein sequence ID" value="SMF50282.1"/>
    <property type="molecule type" value="Genomic_DNA"/>
</dbReference>
<gene>
    <name evidence="1" type="ORF">SAMN02982917_2555</name>
</gene>
<dbReference type="AlphaFoldDB" id="A0A1X7FCZ0"/>
<accession>A0A1X7FCZ0</accession>